<dbReference type="GO" id="GO:0005794">
    <property type="term" value="C:Golgi apparatus"/>
    <property type="evidence" value="ECO:0007669"/>
    <property type="project" value="TreeGrafter"/>
</dbReference>
<evidence type="ECO:0000256" key="2">
    <source>
        <dbReference type="ARBA" id="ARBA00007677"/>
    </source>
</evidence>
<dbReference type="FunFam" id="3.90.550.10:FF:000051">
    <property type="entry name" value="Alpha-1,2-mannosyltransferase (Ktr4)"/>
    <property type="match status" value="1"/>
</dbReference>
<keyword evidence="5" id="KW-0735">Signal-anchor</keyword>
<evidence type="ECO:0000256" key="1">
    <source>
        <dbReference type="ARBA" id="ARBA00004606"/>
    </source>
</evidence>
<evidence type="ECO:0000313" key="9">
    <source>
        <dbReference type="Proteomes" id="UP000005666"/>
    </source>
</evidence>
<dbReference type="eggNOG" id="KOG4472">
    <property type="taxonomic scope" value="Eukaryota"/>
</dbReference>
<evidence type="ECO:0000256" key="4">
    <source>
        <dbReference type="ARBA" id="ARBA00022679"/>
    </source>
</evidence>
<dbReference type="KEGG" id="tpf:TPHA_0P00990"/>
<dbReference type="GO" id="GO:0006493">
    <property type="term" value="P:protein O-linked glycosylation"/>
    <property type="evidence" value="ECO:0007669"/>
    <property type="project" value="TreeGrafter"/>
</dbReference>
<feature type="active site" description="Nucleophile" evidence="6">
    <location>
        <position position="293"/>
    </location>
</feature>
<evidence type="ECO:0000256" key="3">
    <source>
        <dbReference type="ARBA" id="ARBA00022676"/>
    </source>
</evidence>
<dbReference type="SUPFAM" id="SSF53448">
    <property type="entry name" value="Nucleotide-diphospho-sugar transferases"/>
    <property type="match status" value="1"/>
</dbReference>
<dbReference type="RefSeq" id="XP_003688691.1">
    <property type="nucleotide sequence ID" value="XM_003688643.1"/>
</dbReference>
<evidence type="ECO:0000313" key="8">
    <source>
        <dbReference type="EMBL" id="CCE66257.1"/>
    </source>
</evidence>
<evidence type="ECO:0000256" key="6">
    <source>
        <dbReference type="PIRSR" id="PIRSR018153-1"/>
    </source>
</evidence>
<keyword evidence="4" id="KW-0808">Transferase</keyword>
<dbReference type="PIRSF" id="PIRSF018153">
    <property type="entry name" value="Glyco_trans_15"/>
    <property type="match status" value="1"/>
</dbReference>
<dbReference type="AlphaFoldDB" id="G8C279"/>
<dbReference type="GO" id="GO:0000026">
    <property type="term" value="F:alpha-1,2-mannosyltransferase activity"/>
    <property type="evidence" value="ECO:0007669"/>
    <property type="project" value="TreeGrafter"/>
</dbReference>
<keyword evidence="7" id="KW-1133">Transmembrane helix</keyword>
<dbReference type="GO" id="GO:0006487">
    <property type="term" value="P:protein N-linked glycosylation"/>
    <property type="evidence" value="ECO:0007669"/>
    <property type="project" value="TreeGrafter"/>
</dbReference>
<dbReference type="PANTHER" id="PTHR31121:SF6">
    <property type="entry name" value="ALPHA-1,2 MANNOSYLTRANSFERASE KTR1"/>
    <property type="match status" value="1"/>
</dbReference>
<dbReference type="InterPro" id="IPR029044">
    <property type="entry name" value="Nucleotide-diphossugar_trans"/>
</dbReference>
<protein>
    <recommendedName>
        <fullName evidence="10">Glycosyltransferase family 15 protein</fullName>
    </recommendedName>
</protein>
<proteinExistence type="inferred from homology"/>
<organism evidence="8 9">
    <name type="scientific">Tetrapisispora phaffii (strain ATCC 24235 / CBS 4417 / NBRC 1672 / NRRL Y-8282 / UCD 70-5)</name>
    <name type="common">Yeast</name>
    <name type="synonym">Fabospora phaffii</name>
    <dbReference type="NCBI Taxonomy" id="1071381"/>
    <lineage>
        <taxon>Eukaryota</taxon>
        <taxon>Fungi</taxon>
        <taxon>Dikarya</taxon>
        <taxon>Ascomycota</taxon>
        <taxon>Saccharomycotina</taxon>
        <taxon>Saccharomycetes</taxon>
        <taxon>Saccharomycetales</taxon>
        <taxon>Saccharomycetaceae</taxon>
        <taxon>Tetrapisispora</taxon>
    </lineage>
</organism>
<dbReference type="EMBL" id="HE612871">
    <property type="protein sequence ID" value="CCE66257.1"/>
    <property type="molecule type" value="Genomic_DNA"/>
</dbReference>
<accession>G8C279</accession>
<keyword evidence="7" id="KW-0812">Transmembrane</keyword>
<dbReference type="OMA" id="YCDIHYD"/>
<keyword evidence="7" id="KW-0472">Membrane</keyword>
<keyword evidence="3" id="KW-0328">Glycosyltransferase</keyword>
<dbReference type="Proteomes" id="UP000005666">
    <property type="component" value="Chromosome 16"/>
</dbReference>
<dbReference type="PANTHER" id="PTHR31121">
    <property type="entry name" value="ALPHA-1,2 MANNOSYLTRANSFERASE KTR1"/>
    <property type="match status" value="1"/>
</dbReference>
<reference evidence="8 9" key="1">
    <citation type="journal article" date="2011" name="Proc. Natl. Acad. Sci. U.S.A.">
        <title>Evolutionary erosion of yeast sex chromosomes by mating-type switching accidents.</title>
        <authorList>
            <person name="Gordon J.L."/>
            <person name="Armisen D."/>
            <person name="Proux-Wera E."/>
            <person name="Oheigeartaigh S.S."/>
            <person name="Byrne K.P."/>
            <person name="Wolfe K.H."/>
        </authorList>
    </citation>
    <scope>NUCLEOTIDE SEQUENCE [LARGE SCALE GENOMIC DNA]</scope>
    <source>
        <strain evidence="9">ATCC 24235 / CBS 4417 / NBRC 1672 / NRRL Y-8282 / UCD 70-5</strain>
    </source>
</reference>
<dbReference type="Gene3D" id="3.90.550.10">
    <property type="entry name" value="Spore Coat Polysaccharide Biosynthesis Protein SpsA, Chain A"/>
    <property type="match status" value="1"/>
</dbReference>
<comment type="similarity">
    <text evidence="2">Belongs to the glycosyltransferase 15 family.</text>
</comment>
<name>G8C279_TETPH</name>
<keyword evidence="9" id="KW-1185">Reference proteome</keyword>
<dbReference type="GO" id="GO:0016020">
    <property type="term" value="C:membrane"/>
    <property type="evidence" value="ECO:0007669"/>
    <property type="project" value="UniProtKB-SubCell"/>
</dbReference>
<dbReference type="Pfam" id="PF01793">
    <property type="entry name" value="Glyco_transf_15"/>
    <property type="match status" value="1"/>
</dbReference>
<gene>
    <name evidence="8" type="primary">TPHA0P00990</name>
    <name evidence="8" type="ordered locus">TPHA_0P00990</name>
</gene>
<feature type="transmembrane region" description="Helical" evidence="7">
    <location>
        <begin position="20"/>
        <end position="41"/>
    </location>
</feature>
<evidence type="ECO:0000256" key="7">
    <source>
        <dbReference type="SAM" id="Phobius"/>
    </source>
</evidence>
<evidence type="ECO:0008006" key="10">
    <source>
        <dbReference type="Google" id="ProtNLM"/>
    </source>
</evidence>
<dbReference type="OrthoDB" id="439943at2759"/>
<dbReference type="GeneID" id="11530839"/>
<dbReference type="GO" id="GO:0000032">
    <property type="term" value="P:cell wall mannoprotein biosynthetic process"/>
    <property type="evidence" value="ECO:0007669"/>
    <property type="project" value="TreeGrafter"/>
</dbReference>
<evidence type="ECO:0000256" key="5">
    <source>
        <dbReference type="ARBA" id="ARBA00022968"/>
    </source>
</evidence>
<comment type="subcellular location">
    <subcellularLocation>
        <location evidence="1">Membrane</location>
        <topology evidence="1">Single-pass type II membrane protein</topology>
    </subcellularLocation>
</comment>
<dbReference type="InterPro" id="IPR002685">
    <property type="entry name" value="Glyco_trans_15"/>
</dbReference>
<dbReference type="HOGENOM" id="CLU_024327_0_1_1"/>
<sequence length="406" mass="47763">MLPKEKSKYKKNGNDLAFLFFRHSRVIGAVMVVLFTLFMVFEKKDDFTSASYVLPSFEGKSYMDRGDYIYSSRVGSTSGKTSRVKAAMVVLVRDKDLYSLVDAIKQVEDRFNKNFNYDWVFLSEALFSDDFKEVTTALVSGKTKYGLIPESQWSYPEWIDQKRAAAVREEMRKAEIIFGDMESYRHMCRYESGFFYRHPELEEYDYYWRIEPDIKLHCDINYDIFRFMKDNGKKYGFTISIHEYVSTIMTLWNTTKEFMAEHPEHIHENNMLDFISDDGGESYNNCHFWSNFEIGDLNFWRGEAYSAYFDHLDKAGGFFYERWGDAPVHSIAAALLLDRNEIHHFNDLGYFHNPFHQCPIDDVVRFENRCGCDPALDFTWKDFSCGVQFYTVNELKKPDGWVGHVG</sequence>